<dbReference type="SUPFAM" id="SSF56300">
    <property type="entry name" value="Metallo-dependent phosphatases"/>
    <property type="match status" value="1"/>
</dbReference>
<evidence type="ECO:0000313" key="3">
    <source>
        <dbReference type="Proteomes" id="UP000011841"/>
    </source>
</evidence>
<dbReference type="InterPro" id="IPR051918">
    <property type="entry name" value="STPP_CPPED1"/>
</dbReference>
<dbReference type="HOGENOM" id="CLU_083882_0_0_5"/>
<dbReference type="STRING" id="1245469.S58_09600"/>
<dbReference type="GO" id="GO:0016787">
    <property type="term" value="F:hydrolase activity"/>
    <property type="evidence" value="ECO:0007669"/>
    <property type="project" value="InterPro"/>
</dbReference>
<dbReference type="AlphaFoldDB" id="M4Z2L5"/>
<name>M4Z2L5_9BRAD</name>
<dbReference type="PANTHER" id="PTHR43143">
    <property type="entry name" value="METALLOPHOSPHOESTERASE, CALCINEURIN SUPERFAMILY"/>
    <property type="match status" value="1"/>
</dbReference>
<reference evidence="2 3" key="1">
    <citation type="journal article" date="2013" name="Appl. Environ. Microbiol.">
        <title>Genome analysis suggests that the soil oligotrophic bacterium Agromonas oligotrophica (Bradyrhizobium oligotrophicum) is a nitrogen-fixing symbiont of Aeschynomene indica.</title>
        <authorList>
            <person name="Okubo T."/>
            <person name="Fukushima S."/>
            <person name="Itakura M."/>
            <person name="Oshima K."/>
            <person name="Longtonglang A."/>
            <person name="Teaumroong N."/>
            <person name="Mitsui H."/>
            <person name="Hattori M."/>
            <person name="Hattori R."/>
            <person name="Hattori T."/>
            <person name="Minamisawa K."/>
        </authorList>
    </citation>
    <scope>NUCLEOTIDE SEQUENCE [LARGE SCALE GENOMIC DNA]</scope>
    <source>
        <strain evidence="2 3">S58</strain>
    </source>
</reference>
<dbReference type="Gene3D" id="3.60.21.10">
    <property type="match status" value="1"/>
</dbReference>
<protein>
    <recommendedName>
        <fullName evidence="1">Calcineurin-like phosphoesterase domain-containing protein</fullName>
    </recommendedName>
</protein>
<keyword evidence="3" id="KW-1185">Reference proteome</keyword>
<accession>M4Z2L5</accession>
<proteinExistence type="predicted"/>
<gene>
    <name evidence="2" type="ORF">S58_09600</name>
</gene>
<dbReference type="Pfam" id="PF00149">
    <property type="entry name" value="Metallophos"/>
    <property type="match status" value="1"/>
</dbReference>
<dbReference type="eggNOG" id="COG1409">
    <property type="taxonomic scope" value="Bacteria"/>
</dbReference>
<organism evidence="2 3">
    <name type="scientific">Bradyrhizobium oligotrophicum S58</name>
    <dbReference type="NCBI Taxonomy" id="1245469"/>
    <lineage>
        <taxon>Bacteria</taxon>
        <taxon>Pseudomonadati</taxon>
        <taxon>Pseudomonadota</taxon>
        <taxon>Alphaproteobacteria</taxon>
        <taxon>Hyphomicrobiales</taxon>
        <taxon>Nitrobacteraceae</taxon>
        <taxon>Bradyrhizobium</taxon>
    </lineage>
</organism>
<evidence type="ECO:0000259" key="1">
    <source>
        <dbReference type="Pfam" id="PF00149"/>
    </source>
</evidence>
<dbReference type="EMBL" id="AP012603">
    <property type="protein sequence ID" value="BAM86971.1"/>
    <property type="molecule type" value="Genomic_DNA"/>
</dbReference>
<dbReference type="PATRIC" id="fig|1245469.3.peg.981"/>
<dbReference type="PANTHER" id="PTHR43143:SF1">
    <property type="entry name" value="SERINE_THREONINE-PROTEIN PHOSPHATASE CPPED1"/>
    <property type="match status" value="1"/>
</dbReference>
<dbReference type="InterPro" id="IPR004843">
    <property type="entry name" value="Calcineurin-like_PHP"/>
</dbReference>
<dbReference type="Proteomes" id="UP000011841">
    <property type="component" value="Chromosome"/>
</dbReference>
<dbReference type="InterPro" id="IPR029052">
    <property type="entry name" value="Metallo-depent_PP-like"/>
</dbReference>
<feature type="domain" description="Calcineurin-like phosphoesterase" evidence="1">
    <location>
        <begin position="15"/>
        <end position="214"/>
    </location>
</feature>
<sequence length="311" mass="34999">MDAAAGNDKGERAFTLIQISDLHLSKSRPFFQHNFEALCGVLAASAADCILCTGDMSLDGAQHPDELSFARRQLERIGREILFVPGNHDIGNSLPDVRGGEITISAERASAFRAQFGSDYWMKDIGAIRLLGLNSMLPGSRLHEEAEQEALLAHAIDTLGQRRLIVAAHKPLYLAAPEETDRTQSAMFPEHRHSWAERFHAVRGVTYLSGHLHELKELQWRDLRQVWAPSTAFVMDAANRFARNDRPNREPGIKRPGFLRHTFREVEHVVEFVEPTAFLIIDLGNWYTDPRGFHARYADEPWRGVSSGQLA</sequence>
<evidence type="ECO:0000313" key="2">
    <source>
        <dbReference type="EMBL" id="BAM86971.1"/>
    </source>
</evidence>
<dbReference type="KEGG" id="aol:S58_09600"/>